<dbReference type="Proteomes" id="UP000761534">
    <property type="component" value="Unassembled WGS sequence"/>
</dbReference>
<feature type="compositionally biased region" description="Basic and acidic residues" evidence="2">
    <location>
        <begin position="123"/>
        <end position="133"/>
    </location>
</feature>
<dbReference type="VEuPathDB" id="FungiDB:TRICI_002208"/>
<dbReference type="PANTHER" id="PTHR32470">
    <property type="entry name" value="ADH DEHYDROGENASE [UBIQUINONE] 1 ALPHA SUBCOMPLEX ASSEMBLY FACTOR 2"/>
    <property type="match status" value="1"/>
</dbReference>
<dbReference type="InterPro" id="IPR052618">
    <property type="entry name" value="ComplexI_NDUFA12"/>
</dbReference>
<dbReference type="PANTHER" id="PTHR32470:SF2">
    <property type="entry name" value="NADH DEHYDROGENASE [UBIQUINONE] 1 ALPHA SUBCOMPLEX ASSEMBLY FACTOR 2"/>
    <property type="match status" value="1"/>
</dbReference>
<dbReference type="InterPro" id="IPR007763">
    <property type="entry name" value="NDUFA12"/>
</dbReference>
<name>A0A642V786_9ASCO</name>
<dbReference type="GO" id="GO:0032981">
    <property type="term" value="P:mitochondrial respiratory chain complex I assembly"/>
    <property type="evidence" value="ECO:0007669"/>
    <property type="project" value="TreeGrafter"/>
</dbReference>
<evidence type="ECO:0000313" key="3">
    <source>
        <dbReference type="EMBL" id="KAA8915627.1"/>
    </source>
</evidence>
<feature type="compositionally biased region" description="Polar residues" evidence="2">
    <location>
        <begin position="199"/>
        <end position="211"/>
    </location>
</feature>
<feature type="compositionally biased region" description="Basic and acidic residues" evidence="2">
    <location>
        <begin position="165"/>
        <end position="176"/>
    </location>
</feature>
<sequence>MDPHKIIANKVPPLRQLYHKWRSLRNVPFRKKFFIGYDLDGNTFWEFRNYNDPARMRRIVEYRIPNLNYVDYKIPPQWVQWLRHNRPTSPTLEELLADFQRQQQLKGLVQQAEERWKSIPLKDWSKEEQKTTEQKAQPAFQQPTRFTGKRDDYQPEGWTPSAAKPRHDQQKPDQKDSFQPQGWSPSAAKSRQNEDQDFKPSSWNPANPSKR</sequence>
<dbReference type="OrthoDB" id="10255576at2759"/>
<dbReference type="EMBL" id="SWFS01000153">
    <property type="protein sequence ID" value="KAA8915627.1"/>
    <property type="molecule type" value="Genomic_DNA"/>
</dbReference>
<dbReference type="AlphaFoldDB" id="A0A642V786"/>
<evidence type="ECO:0000256" key="1">
    <source>
        <dbReference type="ARBA" id="ARBA00007355"/>
    </source>
</evidence>
<proteinExistence type="inferred from homology"/>
<protein>
    <recommendedName>
        <fullName evidence="5">NADH dehydrogenase [ubiquinone] 1 alpha subcomplex subunit</fullName>
    </recommendedName>
</protein>
<dbReference type="GO" id="GO:0045271">
    <property type="term" value="C:respiratory chain complex I"/>
    <property type="evidence" value="ECO:0007669"/>
    <property type="project" value="InterPro"/>
</dbReference>
<feature type="compositionally biased region" description="Polar residues" evidence="2">
    <location>
        <begin position="177"/>
        <end position="190"/>
    </location>
</feature>
<evidence type="ECO:0000256" key="2">
    <source>
        <dbReference type="SAM" id="MobiDB-lite"/>
    </source>
</evidence>
<comment type="caution">
    <text evidence="3">The sequence shown here is derived from an EMBL/GenBank/DDBJ whole genome shotgun (WGS) entry which is preliminary data.</text>
</comment>
<gene>
    <name evidence="3" type="ORF">TRICI_002208</name>
</gene>
<comment type="similarity">
    <text evidence="1">Belongs to the complex I NDUFA12 subunit family.</text>
</comment>
<evidence type="ECO:0008006" key="5">
    <source>
        <dbReference type="Google" id="ProtNLM"/>
    </source>
</evidence>
<dbReference type="GO" id="GO:0005739">
    <property type="term" value="C:mitochondrion"/>
    <property type="evidence" value="ECO:0007669"/>
    <property type="project" value="TreeGrafter"/>
</dbReference>
<keyword evidence="4" id="KW-1185">Reference proteome</keyword>
<feature type="region of interest" description="Disordered" evidence="2">
    <location>
        <begin position="120"/>
        <end position="211"/>
    </location>
</feature>
<accession>A0A642V786</accession>
<organism evidence="3 4">
    <name type="scientific">Trichomonascus ciferrii</name>
    <dbReference type="NCBI Taxonomy" id="44093"/>
    <lineage>
        <taxon>Eukaryota</taxon>
        <taxon>Fungi</taxon>
        <taxon>Dikarya</taxon>
        <taxon>Ascomycota</taxon>
        <taxon>Saccharomycotina</taxon>
        <taxon>Dipodascomycetes</taxon>
        <taxon>Dipodascales</taxon>
        <taxon>Trichomonascaceae</taxon>
        <taxon>Trichomonascus</taxon>
        <taxon>Trichomonascus ciferrii complex</taxon>
    </lineage>
</organism>
<dbReference type="Pfam" id="PF05071">
    <property type="entry name" value="NDUFA12"/>
    <property type="match status" value="1"/>
</dbReference>
<evidence type="ECO:0000313" key="4">
    <source>
        <dbReference type="Proteomes" id="UP000761534"/>
    </source>
</evidence>
<reference evidence="3" key="1">
    <citation type="journal article" date="2019" name="G3 (Bethesda)">
        <title>Genome Assemblies of Two Rare Opportunistic Yeast Pathogens: Diutina rugosa (syn. Candida rugosa) and Trichomonascus ciferrii (syn. Candida ciferrii).</title>
        <authorList>
            <person name="Mixao V."/>
            <person name="Saus E."/>
            <person name="Hansen A.P."/>
            <person name="Lass-Florl C."/>
            <person name="Gabaldon T."/>
        </authorList>
    </citation>
    <scope>NUCLEOTIDE SEQUENCE</scope>
    <source>
        <strain evidence="3">CBS 4856</strain>
    </source>
</reference>